<evidence type="ECO:0000313" key="4">
    <source>
        <dbReference type="Proteomes" id="UP001521150"/>
    </source>
</evidence>
<feature type="region of interest" description="Disordered" evidence="1">
    <location>
        <begin position="244"/>
        <end position="307"/>
    </location>
</feature>
<dbReference type="Gene3D" id="1.25.40.10">
    <property type="entry name" value="Tetratricopeptide repeat domain"/>
    <property type="match status" value="1"/>
</dbReference>
<gene>
    <name evidence="3" type="ORF">LWC34_07915</name>
</gene>
<reference evidence="3 4" key="1">
    <citation type="submission" date="2021-12" db="EMBL/GenBank/DDBJ databases">
        <title>Genome sequence of Kibdelosporangium philippinense ATCC 49844.</title>
        <authorList>
            <person name="Fedorov E.A."/>
            <person name="Omeragic M."/>
            <person name="Shalygina K.F."/>
            <person name="Maclea K.S."/>
        </authorList>
    </citation>
    <scope>NUCLEOTIDE SEQUENCE [LARGE SCALE GENOMIC DNA]</scope>
    <source>
        <strain evidence="3 4">ATCC 49844</strain>
    </source>
</reference>
<dbReference type="EMBL" id="JAJVCN010000001">
    <property type="protein sequence ID" value="MCE7002755.1"/>
    <property type="molecule type" value="Genomic_DNA"/>
</dbReference>
<keyword evidence="4" id="KW-1185">Reference proteome</keyword>
<proteinExistence type="predicted"/>
<keyword evidence="2" id="KW-0732">Signal</keyword>
<evidence type="ECO:0000313" key="3">
    <source>
        <dbReference type="EMBL" id="MCE7002755.1"/>
    </source>
</evidence>
<dbReference type="Proteomes" id="UP001521150">
    <property type="component" value="Unassembled WGS sequence"/>
</dbReference>
<feature type="signal peptide" evidence="2">
    <location>
        <begin position="1"/>
        <end position="23"/>
    </location>
</feature>
<protein>
    <recommendedName>
        <fullName evidence="5">Tetratricopeptide repeat protein</fullName>
    </recommendedName>
</protein>
<evidence type="ECO:0000256" key="2">
    <source>
        <dbReference type="SAM" id="SignalP"/>
    </source>
</evidence>
<feature type="chain" id="PRO_5045051049" description="Tetratricopeptide repeat protein" evidence="2">
    <location>
        <begin position="24"/>
        <end position="307"/>
    </location>
</feature>
<name>A0ABS8Z7I7_9PSEU</name>
<evidence type="ECO:0000256" key="1">
    <source>
        <dbReference type="SAM" id="MobiDB-lite"/>
    </source>
</evidence>
<dbReference type="SUPFAM" id="SSF48452">
    <property type="entry name" value="TPR-like"/>
    <property type="match status" value="1"/>
</dbReference>
<accession>A0ABS8Z7I7</accession>
<comment type="caution">
    <text evidence="3">The sequence shown here is derived from an EMBL/GenBank/DDBJ whole genome shotgun (WGS) entry which is preliminary data.</text>
</comment>
<evidence type="ECO:0008006" key="5">
    <source>
        <dbReference type="Google" id="ProtNLM"/>
    </source>
</evidence>
<sequence>MRVFLIVVAAVALIAAAVTLTQSNESSVAVEPISRTNRLKQNVDSLQARLNRVPGDASGWAQLGSSYVELARTTTDPNYYAKAQGALDRSVKLMPEGNGEAMTGMGALANARHDFAEAKDWATRAQALMPETAEVYGVLADALTQLGDDKGSMDAVQRMLDLKPNVAAFTRAAYYFELHGQQAEARSAMRRGLDSATSSDEAAFCEYQLGELAWNIGQVEQAHALRAGSGDHAERSGFATWSRQGSCGARPCGRGNQRLSGADRTGATVHSGLRQAAVPDWPEGRGGPAVRHLGQAAEAPGVPGRER</sequence>
<organism evidence="3 4">
    <name type="scientific">Kibdelosporangium philippinense</name>
    <dbReference type="NCBI Taxonomy" id="211113"/>
    <lineage>
        <taxon>Bacteria</taxon>
        <taxon>Bacillati</taxon>
        <taxon>Actinomycetota</taxon>
        <taxon>Actinomycetes</taxon>
        <taxon>Pseudonocardiales</taxon>
        <taxon>Pseudonocardiaceae</taxon>
        <taxon>Kibdelosporangium</taxon>
    </lineage>
</organism>
<dbReference type="InterPro" id="IPR011990">
    <property type="entry name" value="TPR-like_helical_dom_sf"/>
</dbReference>